<evidence type="ECO:0000313" key="4">
    <source>
        <dbReference type="EMBL" id="KAE9526966.1"/>
    </source>
</evidence>
<organism evidence="4 5">
    <name type="scientific">Aphis glycines</name>
    <name type="common">Soybean aphid</name>
    <dbReference type="NCBI Taxonomy" id="307491"/>
    <lineage>
        <taxon>Eukaryota</taxon>
        <taxon>Metazoa</taxon>
        <taxon>Ecdysozoa</taxon>
        <taxon>Arthropoda</taxon>
        <taxon>Hexapoda</taxon>
        <taxon>Insecta</taxon>
        <taxon>Pterygota</taxon>
        <taxon>Neoptera</taxon>
        <taxon>Paraneoptera</taxon>
        <taxon>Hemiptera</taxon>
        <taxon>Sternorrhyncha</taxon>
        <taxon>Aphidomorpha</taxon>
        <taxon>Aphidoidea</taxon>
        <taxon>Aphididae</taxon>
        <taxon>Aphidini</taxon>
        <taxon>Aphis</taxon>
        <taxon>Aphis</taxon>
    </lineage>
</organism>
<dbReference type="SUPFAM" id="SSF48371">
    <property type="entry name" value="ARM repeat"/>
    <property type="match status" value="1"/>
</dbReference>
<dbReference type="Proteomes" id="UP000475862">
    <property type="component" value="Unassembled WGS sequence"/>
</dbReference>
<dbReference type="Pfam" id="PF03914">
    <property type="entry name" value="CBF"/>
    <property type="match status" value="1"/>
</dbReference>
<evidence type="ECO:0000259" key="3">
    <source>
        <dbReference type="Pfam" id="PF03914"/>
    </source>
</evidence>
<feature type="compositionally biased region" description="Basic residues" evidence="2">
    <location>
        <begin position="797"/>
        <end position="807"/>
    </location>
</feature>
<reference evidence="4 5" key="1">
    <citation type="submission" date="2019-08" db="EMBL/GenBank/DDBJ databases">
        <title>The genome of the soybean aphid Biotype 1, its phylome, world population structure and adaptation to the North American continent.</title>
        <authorList>
            <person name="Giordano R."/>
            <person name="Donthu R.K."/>
            <person name="Hernandez A.G."/>
            <person name="Wright C.L."/>
            <person name="Zimin A.V."/>
        </authorList>
    </citation>
    <scope>NUCLEOTIDE SEQUENCE [LARGE SCALE GENOMIC DNA]</scope>
    <source>
        <tissue evidence="4">Whole aphids</tissue>
    </source>
</reference>
<dbReference type="PANTHER" id="PTHR12048">
    <property type="entry name" value="CCAAT-BINDING FACTOR-RELATED"/>
    <property type="match status" value="1"/>
</dbReference>
<dbReference type="GO" id="GO:0005634">
    <property type="term" value="C:nucleus"/>
    <property type="evidence" value="ECO:0007669"/>
    <property type="project" value="TreeGrafter"/>
</dbReference>
<feature type="domain" description="CCAAT-binding factor" evidence="3">
    <location>
        <begin position="352"/>
        <end position="559"/>
    </location>
</feature>
<feature type="region of interest" description="Disordered" evidence="2">
    <location>
        <begin position="704"/>
        <end position="737"/>
    </location>
</feature>
<comment type="similarity">
    <text evidence="1">Belongs to the CBF/MAK21 family.</text>
</comment>
<proteinExistence type="inferred from homology"/>
<dbReference type="PANTHER" id="PTHR12048:SF0">
    <property type="entry name" value="CCAAT_ENHANCER-BINDING PROTEIN ZETA"/>
    <property type="match status" value="1"/>
</dbReference>
<evidence type="ECO:0000313" key="5">
    <source>
        <dbReference type="Proteomes" id="UP000475862"/>
    </source>
</evidence>
<keyword evidence="5" id="KW-1185">Reference proteome</keyword>
<comment type="caution">
    <text evidence="4">The sequence shown here is derived from an EMBL/GenBank/DDBJ whole genome shotgun (WGS) entry which is preliminary data.</text>
</comment>
<dbReference type="OrthoDB" id="28947at2759"/>
<dbReference type="InterPro" id="IPR040155">
    <property type="entry name" value="CEBPZ/Mak21-like"/>
</dbReference>
<feature type="region of interest" description="Disordered" evidence="2">
    <location>
        <begin position="756"/>
        <end position="807"/>
    </location>
</feature>
<sequence>MSSSETESELEGDDGYDQLYSDSDADDIDLPKWYESLPSFGNSTKLSASEIEALRLEAEKVLEHQPQTDKKKSWITEIAKQGTYSDKIAALTIKIQEDPLHNISALQNLVHMVKIGKKQQCSLVIDSLTELFTRVLLKTELLPFEHQPLSELSKVDDLKQRKLLLSSWLFEEKLKNLYSGFVEALSTVGLDSVPVNREKSISAMYKLLISSTECEMQIIKYLVNKFGDTVHKVASKAMYTLRLVLKHRSNLNLTVFEEVRKLLFRSNIKQRAQYYGICFLTQIDTKEMAKEVIELYLSFFKACVKTGAIDSRLIGALLVGVNKSYPHVRSGIQSEQIQTMYKIVHLAPFNISLQALLLIRQLENNDRYYSALYKKIFDENLITTSHQAICIHLIYKSIWDDKCPERMVAFMKRIFQMCLYCPVPLVTGIFCMSSRLMKKHKGILGKSKFEDVEAEIIPKPLAILNDTIKDEEIEEEKYFDVQSNLTDSTEAPLKSSWYHVKAPQIIKEPQLVEGPKEREIRNFYDYTARNPRFSGGEHAVLAELIPLSRHYHPTVETFAKRLISGKSIYYDGNPLADFTLLHFLDRFSFKNPKKPRQGQGEGEENQELFRSVGTSRKHYAPKGLKSMSVVSEEYLRHEEKQIPLDEVFLYKYLKQRPKQNKNVENSDEDGFSDVDSVNSDDFNELLDGMMGTKKKKKYDFSRGFEKEAKSKKVKQPIEESESDDDNDDEFVVPRKSKNLADLAVPAEKFAAMLDAAGKKKTGGRDDILIRDNASSKQLEWEKKKSGGKRKRLEDGRKNRKRHRIQNR</sequence>
<name>A0A6G0T7F6_APHGL</name>
<dbReference type="AlphaFoldDB" id="A0A6G0T7F6"/>
<protein>
    <recommendedName>
        <fullName evidence="3">CCAAT-binding factor domain-containing protein</fullName>
    </recommendedName>
</protein>
<feature type="compositionally biased region" description="Acidic residues" evidence="2">
    <location>
        <begin position="1"/>
        <end position="16"/>
    </location>
</feature>
<dbReference type="InterPro" id="IPR005612">
    <property type="entry name" value="CCAAT-binding_factor"/>
</dbReference>
<feature type="region of interest" description="Disordered" evidence="2">
    <location>
        <begin position="1"/>
        <end position="23"/>
    </location>
</feature>
<evidence type="ECO:0000256" key="2">
    <source>
        <dbReference type="SAM" id="MobiDB-lite"/>
    </source>
</evidence>
<accession>A0A6G0T7F6</accession>
<dbReference type="EMBL" id="VYZN01000054">
    <property type="protein sequence ID" value="KAE9526966.1"/>
    <property type="molecule type" value="Genomic_DNA"/>
</dbReference>
<evidence type="ECO:0000256" key="1">
    <source>
        <dbReference type="ARBA" id="ARBA00007797"/>
    </source>
</evidence>
<dbReference type="InterPro" id="IPR016024">
    <property type="entry name" value="ARM-type_fold"/>
</dbReference>
<feature type="compositionally biased region" description="Acidic residues" evidence="2">
    <location>
        <begin position="718"/>
        <end position="730"/>
    </location>
</feature>
<gene>
    <name evidence="4" type="ORF">AGLY_013614</name>
</gene>